<feature type="region of interest" description="Disordered" evidence="1">
    <location>
        <begin position="65"/>
        <end position="87"/>
    </location>
</feature>
<organism evidence="2 3">
    <name type="scientific">Candidatus Nitrospira neomarina</name>
    <dbReference type="NCBI Taxonomy" id="3020899"/>
    <lineage>
        <taxon>Bacteria</taxon>
        <taxon>Pseudomonadati</taxon>
        <taxon>Nitrospirota</taxon>
        <taxon>Nitrospiria</taxon>
        <taxon>Nitrospirales</taxon>
        <taxon>Nitrospiraceae</taxon>
        <taxon>Nitrospira</taxon>
    </lineage>
</organism>
<dbReference type="EMBL" id="CP116968">
    <property type="protein sequence ID" value="WNM63645.1"/>
    <property type="molecule type" value="Genomic_DNA"/>
</dbReference>
<evidence type="ECO:0000313" key="2">
    <source>
        <dbReference type="EMBL" id="WNM63645.1"/>
    </source>
</evidence>
<name>A0AA96JXY9_9BACT</name>
<reference evidence="2 3" key="1">
    <citation type="submission" date="2023-01" db="EMBL/GenBank/DDBJ databases">
        <title>Cultivation and genomic characterization of new, ubiquitous marine nitrite-oxidizing bacteria from the Nitrospirales.</title>
        <authorList>
            <person name="Mueller A.J."/>
            <person name="Daebeler A."/>
            <person name="Herbold C.W."/>
            <person name="Kirkegaard R.H."/>
            <person name="Daims H."/>
        </authorList>
    </citation>
    <scope>NUCLEOTIDE SEQUENCE [LARGE SCALE GENOMIC DNA]</scope>
    <source>
        <strain evidence="2 3">DK</strain>
    </source>
</reference>
<sequence length="120" mass="13127">MNEISNRVLKVWLILMVISLPLIHIHPEVDHAHGMPGHVHGGTYHTDLTDPPVCAYENHRHHHDTFSPGMPFGTSDSPSHPPHDLEHSTYSFSILSSSIDPILESMPSSSAHDAAGSVNS</sequence>
<protein>
    <submittedName>
        <fullName evidence="2">Uncharacterized protein</fullName>
    </submittedName>
</protein>
<keyword evidence="3" id="KW-1185">Reference proteome</keyword>
<dbReference type="RefSeq" id="WP_312748332.1">
    <property type="nucleotide sequence ID" value="NZ_CP116968.1"/>
</dbReference>
<accession>A0AA96JXY9</accession>
<dbReference type="AlphaFoldDB" id="A0AA96JXY9"/>
<dbReference type="KEGG" id="nneo:PQG83_07785"/>
<evidence type="ECO:0000256" key="1">
    <source>
        <dbReference type="SAM" id="MobiDB-lite"/>
    </source>
</evidence>
<dbReference type="Proteomes" id="UP001302494">
    <property type="component" value="Chromosome"/>
</dbReference>
<evidence type="ECO:0000313" key="3">
    <source>
        <dbReference type="Proteomes" id="UP001302494"/>
    </source>
</evidence>
<proteinExistence type="predicted"/>
<gene>
    <name evidence="2" type="ORF">PQG83_07785</name>
</gene>